<name>A0ABX8BGS3_9ACTN</name>
<evidence type="ECO:0000313" key="2">
    <source>
        <dbReference type="EMBL" id="QUX20965.1"/>
    </source>
</evidence>
<keyword evidence="3" id="KW-1185">Reference proteome</keyword>
<evidence type="ECO:0000313" key="3">
    <source>
        <dbReference type="Proteomes" id="UP000676079"/>
    </source>
</evidence>
<reference evidence="2 3" key="1">
    <citation type="submission" date="2021-05" db="EMBL/GenBank/DDBJ databases">
        <title>Direct Submission.</title>
        <authorList>
            <person name="Li K."/>
            <person name="Gao J."/>
        </authorList>
    </citation>
    <scope>NUCLEOTIDE SEQUENCE [LARGE SCALE GENOMIC DNA]</scope>
    <source>
        <strain evidence="2 3">Mg02</strain>
    </source>
</reference>
<feature type="region of interest" description="Disordered" evidence="1">
    <location>
        <begin position="54"/>
        <end position="89"/>
    </location>
</feature>
<sequence>MNTRKRNGTVLRLDSAACGPVPMAAPKRRAVTGRCARPGCSCSGWCARFAAVRGRPGTGPGRTGRSAARRGARSPALLHRTTTGRSRHA</sequence>
<dbReference type="RefSeq" id="WP_220562161.1">
    <property type="nucleotide sequence ID" value="NZ_CP074133.1"/>
</dbReference>
<gene>
    <name evidence="2" type="ORF">KGD84_21215</name>
</gene>
<proteinExistence type="predicted"/>
<organism evidence="2 3">
    <name type="scientific">Nocardiopsis changdeensis</name>
    <dbReference type="NCBI Taxonomy" id="2831969"/>
    <lineage>
        <taxon>Bacteria</taxon>
        <taxon>Bacillati</taxon>
        <taxon>Actinomycetota</taxon>
        <taxon>Actinomycetes</taxon>
        <taxon>Streptosporangiales</taxon>
        <taxon>Nocardiopsidaceae</taxon>
        <taxon>Nocardiopsis</taxon>
    </lineage>
</organism>
<protein>
    <submittedName>
        <fullName evidence="2">Uncharacterized protein</fullName>
    </submittedName>
</protein>
<accession>A0ABX8BGS3</accession>
<evidence type="ECO:0000256" key="1">
    <source>
        <dbReference type="SAM" id="MobiDB-lite"/>
    </source>
</evidence>
<dbReference type="EMBL" id="CP074133">
    <property type="protein sequence ID" value="QUX20965.1"/>
    <property type="molecule type" value="Genomic_DNA"/>
</dbReference>
<feature type="compositionally biased region" description="Polar residues" evidence="1">
    <location>
        <begin position="80"/>
        <end position="89"/>
    </location>
</feature>
<dbReference type="Proteomes" id="UP000676079">
    <property type="component" value="Chromosome"/>
</dbReference>